<dbReference type="CDD" id="cd02440">
    <property type="entry name" value="AdoMet_MTases"/>
    <property type="match status" value="1"/>
</dbReference>
<evidence type="ECO:0000256" key="4">
    <source>
        <dbReference type="ARBA" id="ARBA00022603"/>
    </source>
</evidence>
<dbReference type="SMART" id="SM00650">
    <property type="entry name" value="rADc"/>
    <property type="match status" value="1"/>
</dbReference>
<evidence type="ECO:0000256" key="15">
    <source>
        <dbReference type="SAM" id="MobiDB-lite"/>
    </source>
</evidence>
<feature type="binding site" evidence="13">
    <location>
        <position position="216"/>
    </location>
    <ligand>
        <name>S-adenosyl-L-methionine</name>
        <dbReference type="ChEBI" id="CHEBI:59789"/>
    </ligand>
</feature>
<feature type="binding site" evidence="13">
    <location>
        <position position="127"/>
    </location>
    <ligand>
        <name>S-adenosyl-L-methionine</name>
        <dbReference type="ChEBI" id="CHEBI:59789"/>
    </ligand>
</feature>
<feature type="region of interest" description="Disordered" evidence="15">
    <location>
        <begin position="92"/>
        <end position="116"/>
    </location>
</feature>
<keyword evidence="7 13" id="KW-0694">RNA-binding</keyword>
<dbReference type="InterPro" id="IPR020596">
    <property type="entry name" value="rRNA_Ade_Mease_Trfase_CS"/>
</dbReference>
<comment type="similarity">
    <text evidence="12 13 14">Belongs to the class I-like SAM-binding methyltransferase superfamily. rRNA adenine N(6)-methyltransferase family.</text>
</comment>
<comment type="catalytic activity">
    <reaction evidence="11">
        <text>adenosine(1779)/adenosine(1780) in 18S rRNA + 4 S-adenosyl-L-methionine = N(6)-dimethyladenosine(1779)/N(6)-dimethyladenosine(1780) in 18S rRNA + 4 S-adenosyl-L-homocysteine + 4 H(+)</text>
        <dbReference type="Rhea" id="RHEA:42780"/>
        <dbReference type="Rhea" id="RHEA-COMP:10234"/>
        <dbReference type="Rhea" id="RHEA-COMP:10236"/>
        <dbReference type="ChEBI" id="CHEBI:15378"/>
        <dbReference type="ChEBI" id="CHEBI:57856"/>
        <dbReference type="ChEBI" id="CHEBI:59789"/>
        <dbReference type="ChEBI" id="CHEBI:74411"/>
        <dbReference type="ChEBI" id="CHEBI:74493"/>
        <dbReference type="EC" id="2.1.1.183"/>
    </reaction>
</comment>
<dbReference type="GeneTree" id="ENSGT00950000183142"/>
<dbReference type="NCBIfam" id="TIGR00755">
    <property type="entry name" value="ksgA"/>
    <property type="match status" value="1"/>
</dbReference>
<feature type="binding site" evidence="13">
    <location>
        <position position="201"/>
    </location>
    <ligand>
        <name>S-adenosyl-L-methionine</name>
        <dbReference type="ChEBI" id="CHEBI:59789"/>
    </ligand>
</feature>
<feature type="binding site" evidence="13">
    <location>
        <position position="152"/>
    </location>
    <ligand>
        <name>S-adenosyl-L-methionine</name>
        <dbReference type="ChEBI" id="CHEBI:59789"/>
    </ligand>
</feature>
<dbReference type="GO" id="GO:0005654">
    <property type="term" value="C:nucleoplasm"/>
    <property type="evidence" value="ECO:0007669"/>
    <property type="project" value="UniProtKB-SubCell"/>
</dbReference>
<dbReference type="SUPFAM" id="SSF53335">
    <property type="entry name" value="S-adenosyl-L-methionine-dependent methyltransferases"/>
    <property type="match status" value="1"/>
</dbReference>
<dbReference type="PANTHER" id="PTHR11727">
    <property type="entry name" value="DIMETHYLADENOSINE TRANSFERASE"/>
    <property type="match status" value="1"/>
</dbReference>
<accession>A0A8C5S9B4</accession>
<dbReference type="GO" id="GO:0052909">
    <property type="term" value="F:18S rRNA (adenine(1779)-N(6)/adenine(1780)-N(6))-dimethyltransferase activity"/>
    <property type="evidence" value="ECO:0007669"/>
    <property type="project" value="UniProtKB-EC"/>
</dbReference>
<evidence type="ECO:0000256" key="3">
    <source>
        <dbReference type="ARBA" id="ARBA00022552"/>
    </source>
</evidence>
<evidence type="ECO:0000256" key="2">
    <source>
        <dbReference type="ARBA" id="ARBA00004642"/>
    </source>
</evidence>
<evidence type="ECO:0000256" key="13">
    <source>
        <dbReference type="PROSITE-ProRule" id="PRU01026"/>
    </source>
</evidence>
<dbReference type="PROSITE" id="PS51689">
    <property type="entry name" value="SAM_RNA_A_N6_MT"/>
    <property type="match status" value="1"/>
</dbReference>
<dbReference type="Gene3D" id="1.10.8.480">
    <property type="match status" value="1"/>
</dbReference>
<feature type="binding site" evidence="13">
    <location>
        <position position="173"/>
    </location>
    <ligand>
        <name>S-adenosyl-L-methionine</name>
        <dbReference type="ChEBI" id="CHEBI:59789"/>
    </ligand>
</feature>
<proteinExistence type="inferred from homology"/>
<dbReference type="AlphaFoldDB" id="A0A8C5S9B4"/>
<dbReference type="GO" id="GO:0005829">
    <property type="term" value="C:cytosol"/>
    <property type="evidence" value="ECO:0007669"/>
    <property type="project" value="Ensembl"/>
</dbReference>
<gene>
    <name evidence="17" type="primary">DIMT1</name>
</gene>
<dbReference type="GO" id="GO:0042274">
    <property type="term" value="P:ribosomal small subunit biogenesis"/>
    <property type="evidence" value="ECO:0007669"/>
    <property type="project" value="Ensembl"/>
</dbReference>
<comment type="subunit">
    <text evidence="9">Part of the small subunit (SSU) processome, composed of more than 70 proteins and the RNA chaperone small nucleolar RNA (snoRNA) U3.</text>
</comment>
<evidence type="ECO:0000256" key="1">
    <source>
        <dbReference type="ARBA" id="ARBA00004604"/>
    </source>
</evidence>
<dbReference type="PROSITE" id="PS01131">
    <property type="entry name" value="RRNA_A_DIMETH"/>
    <property type="match status" value="1"/>
</dbReference>
<dbReference type="InterPro" id="IPR029063">
    <property type="entry name" value="SAM-dependent_MTases_sf"/>
</dbReference>
<dbReference type="InterPro" id="IPR011530">
    <property type="entry name" value="rRNA_adenine_dimethylase"/>
</dbReference>
<evidence type="ECO:0000313" key="18">
    <source>
        <dbReference type="Proteomes" id="UP000694406"/>
    </source>
</evidence>
<evidence type="ECO:0000256" key="10">
    <source>
        <dbReference type="ARBA" id="ARBA00046134"/>
    </source>
</evidence>
<evidence type="ECO:0000256" key="12">
    <source>
        <dbReference type="ARBA" id="ARBA00061109"/>
    </source>
</evidence>
<evidence type="ECO:0000256" key="7">
    <source>
        <dbReference type="ARBA" id="ARBA00022884"/>
    </source>
</evidence>
<dbReference type="Gene3D" id="3.40.50.150">
    <property type="entry name" value="Vaccinia Virus protein VP39"/>
    <property type="match status" value="1"/>
</dbReference>
<evidence type="ECO:0000256" key="8">
    <source>
        <dbReference type="ARBA" id="ARBA00023242"/>
    </source>
</evidence>
<evidence type="ECO:0000256" key="11">
    <source>
        <dbReference type="ARBA" id="ARBA00049478"/>
    </source>
</evidence>
<feature type="domain" description="Ribosomal RNA adenine methylase transferase N-terminal" evidence="16">
    <location>
        <begin position="132"/>
        <end position="301"/>
    </location>
</feature>
<name>A0A8C5S9B4_LATLA</name>
<keyword evidence="3 14" id="KW-0698">rRNA processing</keyword>
<sequence>MTLSFKRTNSNGVSQFAFAESLKHFPKLTTLIRPLRPGALRKIEPSRAFASEATAELLVPAAPARTMINTPPLHPLRLPSLPSFACWRPGRAMPKVKAKPRSGPPRGERKGKGPGIRFNTGLGQHILKNPLIVNTIIEKASLYPTDVVLEVGPGTGNMTVKMLEKVKKVIACELDVKLAGELQKRVQGTHLANKLEIKIGDVLKSDLPFFDACVANLPYQISSPFVFKLLLHRPFFRCAVLMFQREFALRLVAKPGSHLYCRLSVNTQLLARVDHLMKIGKNNFKPPPKVESSVVRIEPKNPPPPINFQEWDGLLRIVFVRKNKTLAAIFNSNAVKQLLEQNYRIHCSQNNLQIPENFNIAELTREILKDTGYSEKRARVMDIDDFISVLHGFNAKGIHFS</sequence>
<dbReference type="InterPro" id="IPR020598">
    <property type="entry name" value="rRNA_Ade_methylase_Trfase_N"/>
</dbReference>
<evidence type="ECO:0000313" key="17">
    <source>
        <dbReference type="Ensembl" id="ENSLLTP00000013277.1"/>
    </source>
</evidence>
<keyword evidence="6 13" id="KW-0949">S-adenosyl-L-methionine</keyword>
<dbReference type="Ensembl" id="ENSLLTT00000013788.1">
    <property type="protein sequence ID" value="ENSLLTP00000013277.1"/>
    <property type="gene ID" value="ENSLLTG00000010150.1"/>
</dbReference>
<protein>
    <recommendedName>
        <fullName evidence="14">rRNA adenine N(6)-methyltransferase</fullName>
        <ecNumber evidence="14">2.1.1.-</ecNumber>
    </recommendedName>
</protein>
<keyword evidence="4 13" id="KW-0489">Methyltransferase</keyword>
<dbReference type="GO" id="GO:0003723">
    <property type="term" value="F:RNA binding"/>
    <property type="evidence" value="ECO:0007669"/>
    <property type="project" value="UniProtKB-UniRule"/>
</dbReference>
<evidence type="ECO:0000256" key="9">
    <source>
        <dbReference type="ARBA" id="ARBA00035020"/>
    </source>
</evidence>
<dbReference type="Proteomes" id="UP000694406">
    <property type="component" value="Unplaced"/>
</dbReference>
<comment type="function">
    <text evidence="10">Specifically dimethylates two adjacent adenosines in the loop of a conserved hairpin near the 3'-end of 18S rRNA in the 40S particle. Involved in the pre-rRNA processing steps leading to small-subunit rRNA production independently of its RNA-modifying catalytic activity. Part of the small subunit (SSU) processome, first precursor of the small eukaryotic ribosomal subunit. During the assembly of the SSU processome in the nucleolus, many ribosome biogenesis factors, an RNA chaperone and ribosomal proteins associate with the nascent pre-rRNA and work in concert to generate RNA folding, modifications, rearrangements and cleavage as well as targeted degradation of pre-ribosomal RNA by the RNA exosome.</text>
</comment>
<dbReference type="GO" id="GO:2000234">
    <property type="term" value="P:positive regulation of rRNA processing"/>
    <property type="evidence" value="ECO:0007669"/>
    <property type="project" value="Ensembl"/>
</dbReference>
<dbReference type="InterPro" id="IPR001737">
    <property type="entry name" value="KsgA/Erm"/>
</dbReference>
<evidence type="ECO:0000256" key="6">
    <source>
        <dbReference type="ARBA" id="ARBA00022691"/>
    </source>
</evidence>
<keyword evidence="18" id="KW-1185">Reference proteome</keyword>
<comment type="subcellular location">
    <subcellularLocation>
        <location evidence="1">Nucleus</location>
        <location evidence="1">Nucleolus</location>
    </subcellularLocation>
    <subcellularLocation>
        <location evidence="2">Nucleus</location>
        <location evidence="2">Nucleoplasm</location>
    </subcellularLocation>
</comment>
<feature type="binding site" evidence="13">
    <location>
        <position position="125"/>
    </location>
    <ligand>
        <name>S-adenosyl-L-methionine</name>
        <dbReference type="ChEBI" id="CHEBI:59789"/>
    </ligand>
</feature>
<organism evidence="17 18">
    <name type="scientific">Laticauda laticaudata</name>
    <name type="common">Blue-ringed sea krait</name>
    <name type="synonym">Blue-lipped sea krait</name>
    <dbReference type="NCBI Taxonomy" id="8630"/>
    <lineage>
        <taxon>Eukaryota</taxon>
        <taxon>Metazoa</taxon>
        <taxon>Chordata</taxon>
        <taxon>Craniata</taxon>
        <taxon>Vertebrata</taxon>
        <taxon>Euteleostomi</taxon>
        <taxon>Lepidosauria</taxon>
        <taxon>Squamata</taxon>
        <taxon>Bifurcata</taxon>
        <taxon>Unidentata</taxon>
        <taxon>Episquamata</taxon>
        <taxon>Toxicofera</taxon>
        <taxon>Serpentes</taxon>
        <taxon>Colubroidea</taxon>
        <taxon>Elapidae</taxon>
        <taxon>Laticaudinae</taxon>
        <taxon>Laticauda</taxon>
    </lineage>
</organism>
<evidence type="ECO:0000259" key="16">
    <source>
        <dbReference type="SMART" id="SM00650"/>
    </source>
</evidence>
<dbReference type="PANTHER" id="PTHR11727:SF7">
    <property type="entry name" value="DIMETHYLADENOSINE TRANSFERASE-RELATED"/>
    <property type="match status" value="1"/>
</dbReference>
<dbReference type="FunFam" id="3.40.50.150:FF:000007">
    <property type="entry name" value="rRNA adenine N(6)-methyltransferase"/>
    <property type="match status" value="1"/>
</dbReference>
<keyword evidence="5 13" id="KW-0808">Transferase</keyword>
<evidence type="ECO:0000256" key="5">
    <source>
        <dbReference type="ARBA" id="ARBA00022679"/>
    </source>
</evidence>
<evidence type="ECO:0000256" key="14">
    <source>
        <dbReference type="RuleBase" id="RU362106"/>
    </source>
</evidence>
<dbReference type="EC" id="2.1.1.-" evidence="14"/>
<dbReference type="Pfam" id="PF00398">
    <property type="entry name" value="RrnaAD"/>
    <property type="match status" value="1"/>
</dbReference>
<reference evidence="17" key="1">
    <citation type="submission" date="2025-08" db="UniProtKB">
        <authorList>
            <consortium name="Ensembl"/>
        </authorList>
    </citation>
    <scope>IDENTIFICATION</scope>
</reference>
<reference evidence="17" key="2">
    <citation type="submission" date="2025-09" db="UniProtKB">
        <authorList>
            <consortium name="Ensembl"/>
        </authorList>
    </citation>
    <scope>IDENTIFICATION</scope>
</reference>
<dbReference type="FunFam" id="1.10.8.480:FF:000001">
    <property type="entry name" value="rRNA adenine N(6)-methyltransferase"/>
    <property type="match status" value="1"/>
</dbReference>
<dbReference type="GO" id="GO:0032040">
    <property type="term" value="C:small-subunit processome"/>
    <property type="evidence" value="ECO:0007669"/>
    <property type="project" value="Ensembl"/>
</dbReference>
<keyword evidence="8" id="KW-0539">Nucleus</keyword>